<sequence length="362" mass="38525">MSVSYSTHSRRGFTLVELLVVIAIIGVLIALLLPAVQQAREAARRMQCTNNLKQIGLALHNHHDTFLSFPALTYDNGGTRSTDPQGNENRSSGFMFLMPFLEQSALFDILSAPGTYGGIDILPFGPIRERVYPPYQATIPAFVCPSQPSTPANIWNRAWGPRNYATSMGDSIANSHSIGNPRGMFARGELDKKSTTNMASIIDGTTNTIMLAERAFGVSGDTRNIRGFFANNVSGLNTSPTNCLTTASNGKYLTGQSVQTDRAAGVQWFDGMPAFTGVNTVLPPNSPSCANDNWGDNWGLFSASSYHPGGVLVSMGDASVQFIPNTIDTGNLTSAESTSGPSPYGVWGALGSKAGGETVTLP</sequence>
<dbReference type="Pfam" id="PF07963">
    <property type="entry name" value="N_methyl"/>
    <property type="match status" value="1"/>
</dbReference>
<keyword evidence="1" id="KW-0472">Membrane</keyword>
<protein>
    <submittedName>
        <fullName evidence="3">Type II secretion system protein G</fullName>
    </submittedName>
</protein>
<dbReference type="InterPro" id="IPR027558">
    <property type="entry name" value="Pre_pil_HX9DG_C"/>
</dbReference>
<dbReference type="InterPro" id="IPR012902">
    <property type="entry name" value="N_methyl_site"/>
</dbReference>
<accession>A0A5C5VKZ6</accession>
<dbReference type="PANTHER" id="PTHR30093:SF2">
    <property type="entry name" value="TYPE II SECRETION SYSTEM PROTEIN H"/>
    <property type="match status" value="1"/>
</dbReference>
<feature type="domain" description="DUF1559" evidence="2">
    <location>
        <begin position="37"/>
        <end position="329"/>
    </location>
</feature>
<evidence type="ECO:0000313" key="4">
    <source>
        <dbReference type="Proteomes" id="UP000318878"/>
    </source>
</evidence>
<organism evidence="3 4">
    <name type="scientific">Blastopirellula retiformator</name>
    <dbReference type="NCBI Taxonomy" id="2527970"/>
    <lineage>
        <taxon>Bacteria</taxon>
        <taxon>Pseudomonadati</taxon>
        <taxon>Planctomycetota</taxon>
        <taxon>Planctomycetia</taxon>
        <taxon>Pirellulales</taxon>
        <taxon>Pirellulaceae</taxon>
        <taxon>Blastopirellula</taxon>
    </lineage>
</organism>
<dbReference type="Proteomes" id="UP000318878">
    <property type="component" value="Unassembled WGS sequence"/>
</dbReference>
<dbReference type="PANTHER" id="PTHR30093">
    <property type="entry name" value="GENERAL SECRETION PATHWAY PROTEIN G"/>
    <property type="match status" value="1"/>
</dbReference>
<dbReference type="NCBIfam" id="TIGR02532">
    <property type="entry name" value="IV_pilin_GFxxxE"/>
    <property type="match status" value="1"/>
</dbReference>
<name>A0A5C5VKZ6_9BACT</name>
<dbReference type="AlphaFoldDB" id="A0A5C5VKZ6"/>
<dbReference type="NCBIfam" id="TIGR04294">
    <property type="entry name" value="pre_pil_HX9DG"/>
    <property type="match status" value="1"/>
</dbReference>
<dbReference type="InterPro" id="IPR011453">
    <property type="entry name" value="DUF1559"/>
</dbReference>
<dbReference type="Gene3D" id="3.30.700.10">
    <property type="entry name" value="Glycoprotein, Type 4 Pilin"/>
    <property type="match status" value="1"/>
</dbReference>
<gene>
    <name evidence="3" type="primary">pulG_1</name>
    <name evidence="3" type="ORF">Enr8_09740</name>
</gene>
<reference evidence="3 4" key="1">
    <citation type="submission" date="2019-02" db="EMBL/GenBank/DDBJ databases">
        <title>Deep-cultivation of Planctomycetes and their phenomic and genomic characterization uncovers novel biology.</title>
        <authorList>
            <person name="Wiegand S."/>
            <person name="Jogler M."/>
            <person name="Boedeker C."/>
            <person name="Pinto D."/>
            <person name="Vollmers J."/>
            <person name="Rivas-Marin E."/>
            <person name="Kohn T."/>
            <person name="Peeters S.H."/>
            <person name="Heuer A."/>
            <person name="Rast P."/>
            <person name="Oberbeckmann S."/>
            <person name="Bunk B."/>
            <person name="Jeske O."/>
            <person name="Meyerdierks A."/>
            <person name="Storesund J.E."/>
            <person name="Kallscheuer N."/>
            <person name="Luecker S."/>
            <person name="Lage O.M."/>
            <person name="Pohl T."/>
            <person name="Merkel B.J."/>
            <person name="Hornburger P."/>
            <person name="Mueller R.-W."/>
            <person name="Bruemmer F."/>
            <person name="Labrenz M."/>
            <person name="Spormann A.M."/>
            <person name="Op Den Camp H."/>
            <person name="Overmann J."/>
            <person name="Amann R."/>
            <person name="Jetten M.S.M."/>
            <person name="Mascher T."/>
            <person name="Medema M.H."/>
            <person name="Devos D.P."/>
            <person name="Kaster A.-K."/>
            <person name="Ovreas L."/>
            <person name="Rohde M."/>
            <person name="Galperin M.Y."/>
            <person name="Jogler C."/>
        </authorList>
    </citation>
    <scope>NUCLEOTIDE SEQUENCE [LARGE SCALE GENOMIC DNA]</scope>
    <source>
        <strain evidence="3 4">Enr8</strain>
    </source>
</reference>
<dbReference type="PROSITE" id="PS00409">
    <property type="entry name" value="PROKAR_NTER_METHYL"/>
    <property type="match status" value="1"/>
</dbReference>
<dbReference type="EMBL" id="SJPF01000001">
    <property type="protein sequence ID" value="TWT39276.1"/>
    <property type="molecule type" value="Genomic_DNA"/>
</dbReference>
<dbReference type="Pfam" id="PF07596">
    <property type="entry name" value="SBP_bac_10"/>
    <property type="match status" value="1"/>
</dbReference>
<keyword evidence="1" id="KW-0812">Transmembrane</keyword>
<dbReference type="SUPFAM" id="SSF54523">
    <property type="entry name" value="Pili subunits"/>
    <property type="match status" value="1"/>
</dbReference>
<dbReference type="OrthoDB" id="241541at2"/>
<evidence type="ECO:0000256" key="1">
    <source>
        <dbReference type="SAM" id="Phobius"/>
    </source>
</evidence>
<keyword evidence="1" id="KW-1133">Transmembrane helix</keyword>
<dbReference type="RefSeq" id="WP_146429458.1">
    <property type="nucleotide sequence ID" value="NZ_SJPF01000001.1"/>
</dbReference>
<dbReference type="InterPro" id="IPR045584">
    <property type="entry name" value="Pilin-like"/>
</dbReference>
<comment type="caution">
    <text evidence="3">The sequence shown here is derived from an EMBL/GenBank/DDBJ whole genome shotgun (WGS) entry which is preliminary data.</text>
</comment>
<feature type="transmembrane region" description="Helical" evidence="1">
    <location>
        <begin position="12"/>
        <end position="36"/>
    </location>
</feature>
<evidence type="ECO:0000259" key="2">
    <source>
        <dbReference type="Pfam" id="PF07596"/>
    </source>
</evidence>
<proteinExistence type="predicted"/>
<evidence type="ECO:0000313" key="3">
    <source>
        <dbReference type="EMBL" id="TWT39276.1"/>
    </source>
</evidence>
<keyword evidence="4" id="KW-1185">Reference proteome</keyword>